<protein>
    <submittedName>
        <fullName evidence="6">Histone-lysine N-methyltransferase ezh2</fullName>
    </submittedName>
</protein>
<evidence type="ECO:0000256" key="4">
    <source>
        <dbReference type="SAM" id="MobiDB-lite"/>
    </source>
</evidence>
<evidence type="ECO:0000256" key="1">
    <source>
        <dbReference type="ARBA" id="ARBA00022603"/>
    </source>
</evidence>
<dbReference type="PANTHER" id="PTHR45747:SF3">
    <property type="entry name" value="HISTONE-LYSINE N-METHYLTRANSFERASE EZH2"/>
    <property type="match status" value="1"/>
</dbReference>
<dbReference type="EMBL" id="JASSZA010000015">
    <property type="protein sequence ID" value="KAK2092871.1"/>
    <property type="molecule type" value="Genomic_DNA"/>
</dbReference>
<dbReference type="InterPro" id="IPR026489">
    <property type="entry name" value="CXC_dom"/>
</dbReference>
<dbReference type="Pfam" id="PF21358">
    <property type="entry name" value="Ezh2_MCSS"/>
    <property type="match status" value="1"/>
</dbReference>
<proteinExistence type="predicted"/>
<evidence type="ECO:0000256" key="3">
    <source>
        <dbReference type="ARBA" id="ARBA00022691"/>
    </source>
</evidence>
<dbReference type="Proteomes" id="UP001266305">
    <property type="component" value="Unassembled WGS sequence"/>
</dbReference>
<name>A0ABQ9U7M7_SAGOE</name>
<comment type="caution">
    <text evidence="6">The sequence shown here is derived from an EMBL/GenBank/DDBJ whole genome shotgun (WGS) entry which is preliminary data.</text>
</comment>
<reference evidence="6 7" key="1">
    <citation type="submission" date="2023-05" db="EMBL/GenBank/DDBJ databases">
        <title>B98-5 Cell Line De Novo Hybrid Assembly: An Optical Mapping Approach.</title>
        <authorList>
            <person name="Kananen K."/>
            <person name="Auerbach J.A."/>
            <person name="Kautto E."/>
            <person name="Blachly J.S."/>
        </authorList>
    </citation>
    <scope>NUCLEOTIDE SEQUENCE [LARGE SCALE GENOMIC DNA]</scope>
    <source>
        <strain evidence="6">B95-8</strain>
        <tissue evidence="6">Cell line</tissue>
    </source>
</reference>
<feature type="compositionally biased region" description="Basic and acidic residues" evidence="4">
    <location>
        <begin position="340"/>
        <end position="370"/>
    </location>
</feature>
<dbReference type="PROSITE" id="PS51633">
    <property type="entry name" value="CXC"/>
    <property type="match status" value="1"/>
</dbReference>
<evidence type="ECO:0000313" key="7">
    <source>
        <dbReference type="Proteomes" id="UP001266305"/>
    </source>
</evidence>
<evidence type="ECO:0000256" key="2">
    <source>
        <dbReference type="ARBA" id="ARBA00022679"/>
    </source>
</evidence>
<keyword evidence="1" id="KW-0489">Methyltransferase</keyword>
<gene>
    <name evidence="6" type="primary">EZH2_3</name>
    <name evidence="6" type="ORF">P7K49_029400</name>
</gene>
<dbReference type="InterPro" id="IPR045318">
    <property type="entry name" value="EZH1/2-like"/>
</dbReference>
<feature type="domain" description="CXC" evidence="5">
    <location>
        <begin position="469"/>
        <end position="505"/>
    </location>
</feature>
<accession>A0ABQ9U7M7</accession>
<evidence type="ECO:0000313" key="6">
    <source>
        <dbReference type="EMBL" id="KAK2092871.1"/>
    </source>
</evidence>
<dbReference type="Gene3D" id="1.20.58.1880">
    <property type="match status" value="1"/>
</dbReference>
<dbReference type="InterPro" id="IPR021654">
    <property type="entry name" value="EZH1/EZH2"/>
</dbReference>
<organism evidence="6 7">
    <name type="scientific">Saguinus oedipus</name>
    <name type="common">Cotton-top tamarin</name>
    <name type="synonym">Oedipomidas oedipus</name>
    <dbReference type="NCBI Taxonomy" id="9490"/>
    <lineage>
        <taxon>Eukaryota</taxon>
        <taxon>Metazoa</taxon>
        <taxon>Chordata</taxon>
        <taxon>Craniata</taxon>
        <taxon>Vertebrata</taxon>
        <taxon>Euteleostomi</taxon>
        <taxon>Mammalia</taxon>
        <taxon>Eutheria</taxon>
        <taxon>Euarchontoglires</taxon>
        <taxon>Primates</taxon>
        <taxon>Haplorrhini</taxon>
        <taxon>Platyrrhini</taxon>
        <taxon>Cebidae</taxon>
        <taxon>Callitrichinae</taxon>
        <taxon>Saguinus</taxon>
    </lineage>
</organism>
<keyword evidence="3" id="KW-0949">S-adenosyl-L-methionine</keyword>
<dbReference type="PANTHER" id="PTHR45747">
    <property type="entry name" value="HISTONE-LYSINE N-METHYLTRANSFERASE E(Z)"/>
    <property type="match status" value="1"/>
</dbReference>
<evidence type="ECO:0000259" key="5">
    <source>
        <dbReference type="PROSITE" id="PS51633"/>
    </source>
</evidence>
<dbReference type="InterPro" id="IPR048358">
    <property type="entry name" value="EZH1/2_MCSS"/>
</dbReference>
<keyword evidence="2" id="KW-0808">Transferase</keyword>
<keyword evidence="7" id="KW-1185">Reference proteome</keyword>
<dbReference type="Pfam" id="PF11616">
    <property type="entry name" value="EZH2_WD-Binding"/>
    <property type="match status" value="1"/>
</dbReference>
<feature type="region of interest" description="Disordered" evidence="4">
    <location>
        <begin position="309"/>
        <end position="392"/>
    </location>
</feature>
<sequence length="505" mass="57951">MGQTGKKSEKGPVCWRKRVKSEYMRLRQLKRFRRADEVKSMFSSNRQKILERTEILNQEWKQRRIQPVHILTSCLVTSDLDFPTQAIPLKTLNAVASVPIMYSWSPLQQNFVVEDETVLHNVPHMGDEVLDQDGTFIEELIKNYDGKVHGERECGFINDKIFVELVNAWVNIMMMMMVEMILKIEKKSRKIWKITKMIKKGTPEELKEQYKELTEQQLPGALPPECTPNIDGPNAKSVQREQSLHSFHTVFCRRCFKYDCFLHPFHATPDTYKRKNTETALDNKPCGPRCYQHLEGAKGFAAALTVERIKTPPKRPGGPRRGQLPNNSSRPSTPTFNVLESKDTDSDREAGTETGREKNDKEEEKKKDETSSSSEANSRCQTPVKMKPNIEPPENVEWSGAEASMFTVLTGTYYDNFCAIARLIGTKTCRQVYEFRVKESSIIAPAPAEDVDTPPRKKKRKHRLWAAHCRKIQLKKDGSSNHVYNYQPCDHPRQPCDSSCPCVIA</sequence>
<feature type="compositionally biased region" description="Polar residues" evidence="4">
    <location>
        <begin position="324"/>
        <end position="338"/>
    </location>
</feature>